<evidence type="ECO:0000256" key="1">
    <source>
        <dbReference type="ARBA" id="ARBA00022737"/>
    </source>
</evidence>
<dbReference type="InterPro" id="IPR036770">
    <property type="entry name" value="Ankyrin_rpt-contain_sf"/>
</dbReference>
<dbReference type="PROSITE" id="PS50297">
    <property type="entry name" value="ANK_REP_REGION"/>
    <property type="match status" value="1"/>
</dbReference>
<dbReference type="RefSeq" id="WP_406700729.1">
    <property type="nucleotide sequence ID" value="NZ_CP155447.1"/>
</dbReference>
<gene>
    <name evidence="4" type="ORF">V5E97_18220</name>
</gene>
<proteinExistence type="predicted"/>
<sequence>MKLHDVHELARTNKVEELRVALKEGANPNLIDDTGKTPLHLAIAWKSADAVSELLEAGANVAIQDSDGATAFHYAIQHKLPNVLEALMKKCPEAVAVSDKHGNQPLWTAAFNARGDYEMVAMLLNYGADPEHLNNVNLSPLDIPKRKGEPALLQLLEEKVDRKT</sequence>
<dbReference type="GO" id="GO:0004842">
    <property type="term" value="F:ubiquitin-protein transferase activity"/>
    <property type="evidence" value="ECO:0007669"/>
    <property type="project" value="TreeGrafter"/>
</dbReference>
<dbReference type="Pfam" id="PF13637">
    <property type="entry name" value="Ank_4"/>
    <property type="match status" value="1"/>
</dbReference>
<dbReference type="GO" id="GO:0085020">
    <property type="term" value="P:protein K6-linked ubiquitination"/>
    <property type="evidence" value="ECO:0007669"/>
    <property type="project" value="TreeGrafter"/>
</dbReference>
<feature type="repeat" description="ANK" evidence="3">
    <location>
        <begin position="101"/>
        <end position="135"/>
    </location>
</feature>
<dbReference type="SUPFAM" id="SSF48403">
    <property type="entry name" value="Ankyrin repeat"/>
    <property type="match status" value="1"/>
</dbReference>
<accession>A0AAU7CT95</accession>
<reference evidence="4" key="1">
    <citation type="submission" date="2024-05" db="EMBL/GenBank/DDBJ databases">
        <title>Planctomycetes of the genus Singulisphaera possess chitinolytic capabilities.</title>
        <authorList>
            <person name="Ivanova A."/>
        </authorList>
    </citation>
    <scope>NUCLEOTIDE SEQUENCE</scope>
    <source>
        <strain evidence="4">Ch08T</strain>
    </source>
</reference>
<dbReference type="PANTHER" id="PTHR24171:SF8">
    <property type="entry name" value="BRCA1-ASSOCIATED RING DOMAIN PROTEIN 1"/>
    <property type="match status" value="1"/>
</dbReference>
<keyword evidence="1" id="KW-0677">Repeat</keyword>
<keyword evidence="2 3" id="KW-0040">ANK repeat</keyword>
<dbReference type="Gene3D" id="1.25.40.20">
    <property type="entry name" value="Ankyrin repeat-containing domain"/>
    <property type="match status" value="2"/>
</dbReference>
<dbReference type="AlphaFoldDB" id="A0AAU7CT95"/>
<dbReference type="Pfam" id="PF12796">
    <property type="entry name" value="Ank_2"/>
    <property type="match status" value="1"/>
</dbReference>
<evidence type="ECO:0000313" key="4">
    <source>
        <dbReference type="EMBL" id="XBH07891.1"/>
    </source>
</evidence>
<protein>
    <submittedName>
        <fullName evidence="4">Ankyrin repeat domain-containing protein</fullName>
    </submittedName>
</protein>
<evidence type="ECO:0000256" key="3">
    <source>
        <dbReference type="PROSITE-ProRule" id="PRU00023"/>
    </source>
</evidence>
<dbReference type="InterPro" id="IPR002110">
    <property type="entry name" value="Ankyrin_rpt"/>
</dbReference>
<dbReference type="PROSITE" id="PS50088">
    <property type="entry name" value="ANK_REPEAT"/>
    <property type="match status" value="2"/>
</dbReference>
<name>A0AAU7CT95_9BACT</name>
<organism evidence="4">
    <name type="scientific">Singulisphaera sp. Ch08</name>
    <dbReference type="NCBI Taxonomy" id="3120278"/>
    <lineage>
        <taxon>Bacteria</taxon>
        <taxon>Pseudomonadati</taxon>
        <taxon>Planctomycetota</taxon>
        <taxon>Planctomycetia</taxon>
        <taxon>Isosphaerales</taxon>
        <taxon>Isosphaeraceae</taxon>
        <taxon>Singulisphaera</taxon>
    </lineage>
</organism>
<feature type="repeat" description="ANK" evidence="3">
    <location>
        <begin position="34"/>
        <end position="66"/>
    </location>
</feature>
<dbReference type="SMART" id="SM00248">
    <property type="entry name" value="ANK"/>
    <property type="match status" value="4"/>
</dbReference>
<dbReference type="EMBL" id="CP155447">
    <property type="protein sequence ID" value="XBH07891.1"/>
    <property type="molecule type" value="Genomic_DNA"/>
</dbReference>
<dbReference type="PANTHER" id="PTHR24171">
    <property type="entry name" value="ANKYRIN REPEAT DOMAIN-CONTAINING PROTEIN 39-RELATED"/>
    <property type="match status" value="1"/>
</dbReference>
<evidence type="ECO:0000256" key="2">
    <source>
        <dbReference type="ARBA" id="ARBA00023043"/>
    </source>
</evidence>